<evidence type="ECO:0008006" key="4">
    <source>
        <dbReference type="Google" id="ProtNLM"/>
    </source>
</evidence>
<reference evidence="2 3" key="1">
    <citation type="journal article" date="2010" name="Genome Biol. Evol.">
        <title>The sequence of a 1.8-mb bacterial linear plasmid reveals a rich evolutionary reservoir of secondary metabolic pathways.</title>
        <authorList>
            <person name="Medema M.H."/>
            <person name="Trefzer A."/>
            <person name="Kovalchuk A."/>
            <person name="van den Berg M."/>
            <person name="Mueller U."/>
            <person name="Heijne W."/>
            <person name="Wu L."/>
            <person name="Alam M.T."/>
            <person name="Ronning C.M."/>
            <person name="Nierman W.C."/>
            <person name="Bovenberg R.A.L."/>
            <person name="Breitling R."/>
            <person name="Takano E."/>
        </authorList>
    </citation>
    <scope>NUCLEOTIDE SEQUENCE [LARGE SCALE GENOMIC DNA]</scope>
    <source>
        <strain evidence="3">ATCC 27064 / DSM 738 / JCM 4710 / NBRC 13307 / NCIMB 12785 / NRRL 3585 / VKM Ac-602</strain>
    </source>
</reference>
<dbReference type="eggNOG" id="ENOG5033GPI">
    <property type="taxonomic scope" value="Bacteria"/>
</dbReference>
<dbReference type="KEGG" id="sclf:BB341_27440"/>
<proteinExistence type="predicted"/>
<dbReference type="EMBL" id="CM000913">
    <property type="protein sequence ID" value="EFG05136.1"/>
    <property type="molecule type" value="Genomic_DNA"/>
</dbReference>
<organism evidence="2 3">
    <name type="scientific">Streptomyces clavuligerus</name>
    <dbReference type="NCBI Taxonomy" id="1901"/>
    <lineage>
        <taxon>Bacteria</taxon>
        <taxon>Bacillati</taxon>
        <taxon>Actinomycetota</taxon>
        <taxon>Actinomycetes</taxon>
        <taxon>Kitasatosporales</taxon>
        <taxon>Streptomycetaceae</taxon>
        <taxon>Streptomyces</taxon>
    </lineage>
</organism>
<accession>E2Q5X6</accession>
<gene>
    <name evidence="2" type="ORF">SCLAV_0060</name>
</gene>
<protein>
    <recommendedName>
        <fullName evidence="4">Lipoprotein</fullName>
    </recommendedName>
</protein>
<evidence type="ECO:0000313" key="3">
    <source>
        <dbReference type="Proteomes" id="UP000002357"/>
    </source>
</evidence>
<dbReference type="Proteomes" id="UP000002357">
    <property type="component" value="Chromosome"/>
</dbReference>
<name>E2Q5X6_STRCL</name>
<dbReference type="RefSeq" id="WP_003959227.1">
    <property type="nucleotide sequence ID" value="NZ_CM000913.1"/>
</dbReference>
<feature type="region of interest" description="Disordered" evidence="1">
    <location>
        <begin position="338"/>
        <end position="387"/>
    </location>
</feature>
<dbReference type="GeneID" id="93733219"/>
<feature type="compositionally biased region" description="Acidic residues" evidence="1">
    <location>
        <begin position="363"/>
        <end position="373"/>
    </location>
</feature>
<dbReference type="AlphaFoldDB" id="E2Q5X6"/>
<feature type="compositionally biased region" description="Low complexity" evidence="1">
    <location>
        <begin position="374"/>
        <end position="387"/>
    </location>
</feature>
<sequence length="387" mass="40862">MSALRKTLTATAVVTLTVTGSAACGTVENLSAAQKIDRAFGRLGEEKSLSFEIGLNADAATLRALDSGAEPGDELSRPFAELLSEARVTVSVESAKPLKDSGEKDLKGIAVKVADARSELAEYRLVDEHVYVRADAEAYAKLAGFPLPDPAGLPREAGALGKALKGEWLKFPVKDFRQGRGGGERERLGVKEQRKYAGLLAGVISREVRFTTARGTDGAETVKATASLRALVTGLVEEVRPLSGKLRQPGALPTAKELKELPAEKVTADFSLRNGALEKVSVDLAKLTRKPAVTTFGLELAFGEGGKVTAPAGAHAVTVEELMAARVAGAGRSLLEEAGVPAGDEQSPEEFAEEFSEKFSGEFPEEFPEEGVEFSEGGSFSWSEAKA</sequence>
<keyword evidence="3" id="KW-1185">Reference proteome</keyword>
<dbReference type="STRING" id="1901.BB341_27440"/>
<dbReference type="PROSITE" id="PS51257">
    <property type="entry name" value="PROKAR_LIPOPROTEIN"/>
    <property type="match status" value="1"/>
</dbReference>
<dbReference type="OrthoDB" id="4319458at2"/>
<evidence type="ECO:0000256" key="1">
    <source>
        <dbReference type="SAM" id="MobiDB-lite"/>
    </source>
</evidence>
<evidence type="ECO:0000313" key="2">
    <source>
        <dbReference type="EMBL" id="EFG05136.1"/>
    </source>
</evidence>